<keyword evidence="3" id="KW-1185">Reference proteome</keyword>
<dbReference type="AlphaFoldDB" id="A0A926EMA9"/>
<dbReference type="SUPFAM" id="SSF47413">
    <property type="entry name" value="lambda repressor-like DNA-binding domains"/>
    <property type="match status" value="1"/>
</dbReference>
<reference evidence="2" key="1">
    <citation type="submission" date="2020-08" db="EMBL/GenBank/DDBJ databases">
        <title>Genome public.</title>
        <authorList>
            <person name="Liu C."/>
            <person name="Sun Q."/>
        </authorList>
    </citation>
    <scope>NUCLEOTIDE SEQUENCE</scope>
    <source>
        <strain evidence="2">NSJ-64</strain>
    </source>
</reference>
<dbReference type="Proteomes" id="UP000623678">
    <property type="component" value="Unassembled WGS sequence"/>
</dbReference>
<dbReference type="RefSeq" id="WP_262395808.1">
    <property type="nucleotide sequence ID" value="NZ_JACRTD010000008.1"/>
</dbReference>
<evidence type="ECO:0000313" key="3">
    <source>
        <dbReference type="Proteomes" id="UP000623678"/>
    </source>
</evidence>
<comment type="caution">
    <text evidence="2">The sequence shown here is derived from an EMBL/GenBank/DDBJ whole genome shotgun (WGS) entry which is preliminary data.</text>
</comment>
<dbReference type="SMART" id="SM00530">
    <property type="entry name" value="HTH_XRE"/>
    <property type="match status" value="1"/>
</dbReference>
<name>A0A926EMA9_9FIRM</name>
<protein>
    <submittedName>
        <fullName evidence="2">Helix-turn-helix transcriptional regulator</fullName>
    </submittedName>
</protein>
<proteinExistence type="predicted"/>
<accession>A0A926EMA9</accession>
<dbReference type="Gene3D" id="1.10.260.40">
    <property type="entry name" value="lambda repressor-like DNA-binding domains"/>
    <property type="match status" value="1"/>
</dbReference>
<dbReference type="InterPro" id="IPR001387">
    <property type="entry name" value="Cro/C1-type_HTH"/>
</dbReference>
<sequence length="81" mass="8954">MTVTNHNANLPDNINRIINERGLKQCAVAERAGYSRQQFNDMLNGRKIIKPCDTLAIAAALGVEAGELYAKGVKEKVDKKR</sequence>
<evidence type="ECO:0000313" key="2">
    <source>
        <dbReference type="EMBL" id="MBC8586083.1"/>
    </source>
</evidence>
<dbReference type="PROSITE" id="PS50943">
    <property type="entry name" value="HTH_CROC1"/>
    <property type="match status" value="1"/>
</dbReference>
<evidence type="ECO:0000259" key="1">
    <source>
        <dbReference type="PROSITE" id="PS50943"/>
    </source>
</evidence>
<dbReference type="InterPro" id="IPR010982">
    <property type="entry name" value="Lambda_DNA-bd_dom_sf"/>
</dbReference>
<feature type="domain" description="HTH cro/C1-type" evidence="1">
    <location>
        <begin position="14"/>
        <end position="68"/>
    </location>
</feature>
<organism evidence="2 3">
    <name type="scientific">Youxingia wuxianensis</name>
    <dbReference type="NCBI Taxonomy" id="2763678"/>
    <lineage>
        <taxon>Bacteria</taxon>
        <taxon>Bacillati</taxon>
        <taxon>Bacillota</taxon>
        <taxon>Clostridia</taxon>
        <taxon>Eubacteriales</taxon>
        <taxon>Oscillospiraceae</taxon>
        <taxon>Youxingia</taxon>
    </lineage>
</organism>
<dbReference type="GO" id="GO:0003677">
    <property type="term" value="F:DNA binding"/>
    <property type="evidence" value="ECO:0007669"/>
    <property type="project" value="InterPro"/>
</dbReference>
<dbReference type="Pfam" id="PF13560">
    <property type="entry name" value="HTH_31"/>
    <property type="match status" value="1"/>
</dbReference>
<gene>
    <name evidence="2" type="ORF">H8705_10865</name>
</gene>
<dbReference type="EMBL" id="JACRTD010000008">
    <property type="protein sequence ID" value="MBC8586083.1"/>
    <property type="molecule type" value="Genomic_DNA"/>
</dbReference>
<dbReference type="CDD" id="cd00093">
    <property type="entry name" value="HTH_XRE"/>
    <property type="match status" value="1"/>
</dbReference>